<dbReference type="AlphaFoldDB" id="A0A1G9KKX2"/>
<accession>A0A1G9KKX2</accession>
<feature type="compositionally biased region" description="Low complexity" evidence="1">
    <location>
        <begin position="72"/>
        <end position="83"/>
    </location>
</feature>
<dbReference type="OrthoDB" id="164831at2"/>
<dbReference type="EMBL" id="FNGF01000006">
    <property type="protein sequence ID" value="SDL50438.1"/>
    <property type="molecule type" value="Genomic_DNA"/>
</dbReference>
<keyword evidence="2" id="KW-0812">Transmembrane</keyword>
<reference evidence="4" key="1">
    <citation type="submission" date="2016-10" db="EMBL/GenBank/DDBJ databases">
        <authorList>
            <person name="Varghese N."/>
            <person name="Submissions S."/>
        </authorList>
    </citation>
    <scope>NUCLEOTIDE SEQUENCE [LARGE SCALE GENOMIC DNA]</scope>
    <source>
        <strain evidence="4">CGMCC 4.3147</strain>
    </source>
</reference>
<evidence type="ECO:0008006" key="5">
    <source>
        <dbReference type="Google" id="ProtNLM"/>
    </source>
</evidence>
<keyword evidence="4" id="KW-1185">Reference proteome</keyword>
<evidence type="ECO:0000256" key="1">
    <source>
        <dbReference type="SAM" id="MobiDB-lite"/>
    </source>
</evidence>
<keyword evidence="2" id="KW-0472">Membrane</keyword>
<evidence type="ECO:0000313" key="4">
    <source>
        <dbReference type="Proteomes" id="UP000198662"/>
    </source>
</evidence>
<organism evidence="3 4">
    <name type="scientific">Glycomyces sambucus</name>
    <dbReference type="NCBI Taxonomy" id="380244"/>
    <lineage>
        <taxon>Bacteria</taxon>
        <taxon>Bacillati</taxon>
        <taxon>Actinomycetota</taxon>
        <taxon>Actinomycetes</taxon>
        <taxon>Glycomycetales</taxon>
        <taxon>Glycomycetaceae</taxon>
        <taxon>Glycomyces</taxon>
    </lineage>
</organism>
<dbReference type="Proteomes" id="UP000198662">
    <property type="component" value="Unassembled WGS sequence"/>
</dbReference>
<feature type="compositionally biased region" description="Basic and acidic residues" evidence="1">
    <location>
        <begin position="32"/>
        <end position="46"/>
    </location>
</feature>
<dbReference type="RefSeq" id="WP_091053311.1">
    <property type="nucleotide sequence ID" value="NZ_FNGF01000006.1"/>
</dbReference>
<feature type="transmembrane region" description="Helical" evidence="2">
    <location>
        <begin position="121"/>
        <end position="146"/>
    </location>
</feature>
<keyword evidence="2" id="KW-1133">Transmembrane helix</keyword>
<protein>
    <recommendedName>
        <fullName evidence="5">DUF3105 domain-containing protein</fullName>
    </recommendedName>
</protein>
<proteinExistence type="predicted"/>
<dbReference type="InterPro" id="IPR021454">
    <property type="entry name" value="DUF3105"/>
</dbReference>
<dbReference type="STRING" id="380244.SAMN05216298_4127"/>
<evidence type="ECO:0000313" key="3">
    <source>
        <dbReference type="EMBL" id="SDL50438.1"/>
    </source>
</evidence>
<evidence type="ECO:0000256" key="2">
    <source>
        <dbReference type="SAM" id="Phobius"/>
    </source>
</evidence>
<dbReference type="Pfam" id="PF11303">
    <property type="entry name" value="DUF3105"/>
    <property type="match status" value="1"/>
</dbReference>
<gene>
    <name evidence="3" type="ORF">SAMN05216298_4127</name>
</gene>
<name>A0A1G9KKX2_9ACTN</name>
<sequence>MATKKQSATKSAGKGSTGKGTDKGSTAESAEESAKAPSKDAAKSTAEKGTAQKSTPEKSTAKKAAAKKAAAKKAAAGKSPAKGAGKGPAKGGSKSAFDKDAVKAVPSRKGRAVQVKQPKPWGMILTFAGVGVVALGLIGAAVFVVWDRSQPPAGVTDYYGQYANYSEVSAALSDGDITEDDLEHPWVVQQTHVDGDEDTANDTPVYETVPPTGGNHLGQWQTCTGSVYAAAIVDGNAVHSLEHGAVWLTYDPALVDGDGIAKLSEKINGRDYSLMSPYPELGTPVSIQAWGVQYQTEDLDDPKLDEFLDFYIQNADNTAEANAVCSGGVSTTVEDAGMPTG</sequence>
<feature type="region of interest" description="Disordered" evidence="1">
    <location>
        <begin position="1"/>
        <end position="113"/>
    </location>
</feature>